<name>A0A1G7ZAU6_9PSEU</name>
<feature type="region of interest" description="Disordered" evidence="1">
    <location>
        <begin position="1"/>
        <end position="68"/>
    </location>
</feature>
<evidence type="ECO:0000256" key="1">
    <source>
        <dbReference type="SAM" id="MobiDB-lite"/>
    </source>
</evidence>
<feature type="compositionally biased region" description="Low complexity" evidence="1">
    <location>
        <begin position="362"/>
        <end position="373"/>
    </location>
</feature>
<feature type="compositionally biased region" description="Polar residues" evidence="1">
    <location>
        <begin position="1"/>
        <end position="12"/>
    </location>
</feature>
<dbReference type="SUPFAM" id="SSF52309">
    <property type="entry name" value="N-(deoxy)ribosyltransferase-like"/>
    <property type="match status" value="1"/>
</dbReference>
<accession>A0A1G7ZAU6</accession>
<evidence type="ECO:0000313" key="3">
    <source>
        <dbReference type="Proteomes" id="UP000199623"/>
    </source>
</evidence>
<dbReference type="OrthoDB" id="3698059at2"/>
<keyword evidence="3" id="KW-1185">Reference proteome</keyword>
<evidence type="ECO:0000313" key="2">
    <source>
        <dbReference type="EMBL" id="SDH05230.1"/>
    </source>
</evidence>
<dbReference type="STRING" id="200378.SAMN05216553_11551"/>
<feature type="compositionally biased region" description="Low complexity" evidence="1">
    <location>
        <begin position="401"/>
        <end position="411"/>
    </location>
</feature>
<dbReference type="RefSeq" id="WP_090055634.1">
    <property type="nucleotide sequence ID" value="NZ_FNCC01000015.1"/>
</dbReference>
<feature type="region of interest" description="Disordered" evidence="1">
    <location>
        <begin position="163"/>
        <end position="509"/>
    </location>
</feature>
<protein>
    <submittedName>
        <fullName evidence="2">Uncharacterized protein</fullName>
    </submittedName>
</protein>
<feature type="compositionally biased region" description="Pro residues" evidence="1">
    <location>
        <begin position="455"/>
        <end position="479"/>
    </location>
</feature>
<feature type="compositionally biased region" description="Gly residues" evidence="1">
    <location>
        <begin position="295"/>
        <end position="315"/>
    </location>
</feature>
<gene>
    <name evidence="2" type="ORF">SAMN05216553_11551</name>
</gene>
<feature type="compositionally biased region" description="Basic and acidic residues" evidence="1">
    <location>
        <begin position="491"/>
        <end position="501"/>
    </location>
</feature>
<feature type="compositionally biased region" description="Low complexity" evidence="1">
    <location>
        <begin position="246"/>
        <end position="267"/>
    </location>
</feature>
<organism evidence="2 3">
    <name type="scientific">Lentzea fradiae</name>
    <dbReference type="NCBI Taxonomy" id="200378"/>
    <lineage>
        <taxon>Bacteria</taxon>
        <taxon>Bacillati</taxon>
        <taxon>Actinomycetota</taxon>
        <taxon>Actinomycetes</taxon>
        <taxon>Pseudonocardiales</taxon>
        <taxon>Pseudonocardiaceae</taxon>
        <taxon>Lentzea</taxon>
    </lineage>
</organism>
<dbReference type="AlphaFoldDB" id="A0A1G7ZAU6"/>
<reference evidence="3" key="1">
    <citation type="submission" date="2016-10" db="EMBL/GenBank/DDBJ databases">
        <authorList>
            <person name="Varghese N."/>
            <person name="Submissions S."/>
        </authorList>
    </citation>
    <scope>NUCLEOTIDE SEQUENCE [LARGE SCALE GENOMIC DNA]</scope>
    <source>
        <strain evidence="3">CGMCC 4.3506</strain>
    </source>
</reference>
<feature type="compositionally biased region" description="Pro residues" evidence="1">
    <location>
        <begin position="374"/>
        <end position="395"/>
    </location>
</feature>
<dbReference type="Proteomes" id="UP000199623">
    <property type="component" value="Unassembled WGS sequence"/>
</dbReference>
<sequence>MAIKGSTSTPGTSAPAETGQNDPPPATSSPEPQAPPEASSPPPSPSSPPPPSPPRPRGTPGPTGKSGFLVEESTLTALGRTAGNLESGYRGVSSKLAGLHMSWNALGMIGTPFVGALNGSNSKSVDNATSAADSFRKVQDNLKATAQTYRDNDANIAKQFSKFEPDTDGAASKARNLPSGTPPGGTTSAPAPQGGRVSDAPDLPGTTTTAGTTSAPAPQGGRVSDVPDLPGTTTTAAAPAPPPAPQGGQVPPVPGFTGVTAPAASAGTPPPAGGQVRGAPDLTGATNPAAHGPAGPVGGPAPGPRGGWQPPGGRGPAVAPPVTDTTNVTAMWPPAGPRPGSTPYVPGAAGPTQGIFAPNPPAADALRPIAAAAPPTPPPPPRPQPVAPPPGPSPRPGGGWQPSAGPGPAAPQFTDPSAGPRPGPVPGFTGPPQGTFAPNRPGEDVLKPIGDAQPPTEPRPPKPAPPDPFAPPPTPPPVKPVLAPTNILDLLDPRGYPDGHGHGSPSGYKTDAAWPATTIDGKPWADLQNLTPEESRKWIDNLRNVLASKPDGAFFWSGNIFDSEGNRISVMNEAEYMAKADGRNTLEGTLDDRAIKLPGWGNTSPEGKAVWDSVSASLAHGASGDVYVLLGPTRRPDNVFHMTEFPILQQNPNVSRVVAIDVLTKEETVIFSR</sequence>
<dbReference type="EMBL" id="FNCC01000015">
    <property type="protein sequence ID" value="SDH05230.1"/>
    <property type="molecule type" value="Genomic_DNA"/>
</dbReference>
<feature type="compositionally biased region" description="Low complexity" evidence="1">
    <location>
        <begin position="184"/>
        <end position="221"/>
    </location>
</feature>
<feature type="compositionally biased region" description="Pro residues" evidence="1">
    <location>
        <begin position="22"/>
        <end position="59"/>
    </location>
</feature>
<proteinExistence type="predicted"/>